<evidence type="ECO:0000313" key="1">
    <source>
        <dbReference type="EMBL" id="KKK44454.1"/>
    </source>
</evidence>
<organism evidence="1">
    <name type="scientific">marine sediment metagenome</name>
    <dbReference type="NCBI Taxonomy" id="412755"/>
    <lineage>
        <taxon>unclassified sequences</taxon>
        <taxon>metagenomes</taxon>
        <taxon>ecological metagenomes</taxon>
    </lineage>
</organism>
<proteinExistence type="predicted"/>
<sequence>DTGKAGKAALARDQTDAFAAGDGTGQNMTQVGTLLAIPISGGKYGYVLYDPSLARLQRQAVD</sequence>
<gene>
    <name evidence="1" type="ORF">LCGC14_3167100</name>
</gene>
<comment type="caution">
    <text evidence="1">The sequence shown here is derived from an EMBL/GenBank/DDBJ whole genome shotgun (WGS) entry which is preliminary data.</text>
</comment>
<name>A0A0F8XQW2_9ZZZZ</name>
<feature type="non-terminal residue" evidence="1">
    <location>
        <position position="1"/>
    </location>
</feature>
<reference evidence="1" key="1">
    <citation type="journal article" date="2015" name="Nature">
        <title>Complex archaea that bridge the gap between prokaryotes and eukaryotes.</title>
        <authorList>
            <person name="Spang A."/>
            <person name="Saw J.H."/>
            <person name="Jorgensen S.L."/>
            <person name="Zaremba-Niedzwiedzka K."/>
            <person name="Martijn J."/>
            <person name="Lind A.E."/>
            <person name="van Eijk R."/>
            <person name="Schleper C."/>
            <person name="Guy L."/>
            <person name="Ettema T.J."/>
        </authorList>
    </citation>
    <scope>NUCLEOTIDE SEQUENCE</scope>
</reference>
<accession>A0A0F8XQW2</accession>
<protein>
    <submittedName>
        <fullName evidence="1">Uncharacterized protein</fullName>
    </submittedName>
</protein>
<dbReference type="EMBL" id="LAZR01070179">
    <property type="protein sequence ID" value="KKK44454.1"/>
    <property type="molecule type" value="Genomic_DNA"/>
</dbReference>
<dbReference type="AlphaFoldDB" id="A0A0F8XQW2"/>